<reference evidence="1 2" key="1">
    <citation type="submission" date="2019-04" db="EMBL/GenBank/DDBJ databases">
        <title>Genome sequence of strain 7209-2.</title>
        <authorList>
            <person name="Gao J."/>
            <person name="Sun J."/>
        </authorList>
    </citation>
    <scope>NUCLEOTIDE SEQUENCE [LARGE SCALE GENOMIC DNA]</scope>
    <source>
        <strain evidence="1 2">7209-2</strain>
    </source>
</reference>
<evidence type="ECO:0000313" key="2">
    <source>
        <dbReference type="Proteomes" id="UP000309667"/>
    </source>
</evidence>
<keyword evidence="2" id="KW-1185">Reference proteome</keyword>
<accession>A0ABY2QT32</accession>
<gene>
    <name evidence="1" type="ORF">E9677_12635</name>
</gene>
<name>A0ABY2QT32_9HYPH</name>
<comment type="caution">
    <text evidence="1">The sequence shown here is derived from an EMBL/GenBank/DDBJ whole genome shotgun (WGS) entry which is preliminary data.</text>
</comment>
<dbReference type="EMBL" id="STGT01000003">
    <property type="protein sequence ID" value="THV13750.1"/>
    <property type="molecule type" value="Genomic_DNA"/>
</dbReference>
<organism evidence="1 2">
    <name type="scientific">Rhizobium rhizophilum</name>
    <dbReference type="NCBI Taxonomy" id="1850373"/>
    <lineage>
        <taxon>Bacteria</taxon>
        <taxon>Pseudomonadati</taxon>
        <taxon>Pseudomonadota</taxon>
        <taxon>Alphaproteobacteria</taxon>
        <taxon>Hyphomicrobiales</taxon>
        <taxon>Rhizobiaceae</taxon>
        <taxon>Rhizobium/Agrobacterium group</taxon>
        <taxon>Rhizobium</taxon>
    </lineage>
</organism>
<dbReference type="RefSeq" id="WP_136558458.1">
    <property type="nucleotide sequence ID" value="NZ_STGT01000003.1"/>
</dbReference>
<sequence length="154" mass="16733">MRVISERDLKKLKAATRLSVDGAGGSEEFQKATRVRQGQLSKYGLAGDEHMETFVPIDVAVEADLEAGSPIITEMMAKLQGYRLVRDEAEEPEAGLTHRDISALNAEVGDVSRLAIEALDDGKIDAREKRDLMRELADLKAQIAVIEGKLGDGA</sequence>
<protein>
    <submittedName>
        <fullName evidence="1">Uncharacterized protein</fullName>
    </submittedName>
</protein>
<evidence type="ECO:0000313" key="1">
    <source>
        <dbReference type="EMBL" id="THV13750.1"/>
    </source>
</evidence>
<dbReference type="Proteomes" id="UP000309667">
    <property type="component" value="Unassembled WGS sequence"/>
</dbReference>
<proteinExistence type="predicted"/>